<organism evidence="7 8">
    <name type="scientific">Ancylostoma ceylanicum</name>
    <dbReference type="NCBI Taxonomy" id="53326"/>
    <lineage>
        <taxon>Eukaryota</taxon>
        <taxon>Metazoa</taxon>
        <taxon>Ecdysozoa</taxon>
        <taxon>Nematoda</taxon>
        <taxon>Chromadorea</taxon>
        <taxon>Rhabditida</taxon>
        <taxon>Rhabditina</taxon>
        <taxon>Rhabditomorpha</taxon>
        <taxon>Strongyloidea</taxon>
        <taxon>Ancylostomatidae</taxon>
        <taxon>Ancylostomatinae</taxon>
        <taxon>Ancylostoma</taxon>
    </lineage>
</organism>
<evidence type="ECO:0000256" key="6">
    <source>
        <dbReference type="SAM" id="Phobius"/>
    </source>
</evidence>
<proteinExistence type="inferred from homology"/>
<dbReference type="InterPro" id="IPR000612">
    <property type="entry name" value="PMP3"/>
</dbReference>
<name>A0A016SY23_9BILA</name>
<evidence type="ECO:0000256" key="1">
    <source>
        <dbReference type="ARBA" id="ARBA00004370"/>
    </source>
</evidence>
<dbReference type="OrthoDB" id="2802411at2759"/>
<sequence length="67" mass="7882">MERKEEILEFSLCGLLFKLIFCIIMPPLAVFFDKGGLLPILISVVLTKFYWIPGVLYALWFCFLRKH</sequence>
<dbReference type="EMBL" id="JARK01001493">
    <property type="protein sequence ID" value="EYB95618.1"/>
    <property type="molecule type" value="Genomic_DNA"/>
</dbReference>
<keyword evidence="8" id="KW-1185">Reference proteome</keyword>
<evidence type="ECO:0000256" key="5">
    <source>
        <dbReference type="ARBA" id="ARBA00023136"/>
    </source>
</evidence>
<evidence type="ECO:0000256" key="3">
    <source>
        <dbReference type="ARBA" id="ARBA00022692"/>
    </source>
</evidence>
<evidence type="ECO:0000256" key="4">
    <source>
        <dbReference type="ARBA" id="ARBA00022989"/>
    </source>
</evidence>
<evidence type="ECO:0000313" key="7">
    <source>
        <dbReference type="EMBL" id="EYB95618.1"/>
    </source>
</evidence>
<gene>
    <name evidence="7" type="primary">Acey_s0157.g3170</name>
    <name evidence="7" type="ORF">Y032_0157g3170</name>
</gene>
<reference evidence="8" key="1">
    <citation type="journal article" date="2015" name="Nat. Genet.">
        <title>The genome and transcriptome of the zoonotic hookworm Ancylostoma ceylanicum identify infection-specific gene families.</title>
        <authorList>
            <person name="Schwarz E.M."/>
            <person name="Hu Y."/>
            <person name="Antoshechkin I."/>
            <person name="Miller M.M."/>
            <person name="Sternberg P.W."/>
            <person name="Aroian R.V."/>
        </authorList>
    </citation>
    <scope>NUCLEOTIDE SEQUENCE</scope>
    <source>
        <strain evidence="8">HY135</strain>
    </source>
</reference>
<feature type="transmembrane region" description="Helical" evidence="6">
    <location>
        <begin position="12"/>
        <end position="32"/>
    </location>
</feature>
<evidence type="ECO:0000256" key="2">
    <source>
        <dbReference type="ARBA" id="ARBA00009530"/>
    </source>
</evidence>
<comment type="caution">
    <text evidence="7">The sequence shown here is derived from an EMBL/GenBank/DDBJ whole genome shotgun (WGS) entry which is preliminary data.</text>
</comment>
<accession>A0A016SY23</accession>
<dbReference type="GO" id="GO:0016020">
    <property type="term" value="C:membrane"/>
    <property type="evidence" value="ECO:0007669"/>
    <property type="project" value="UniProtKB-SubCell"/>
</dbReference>
<keyword evidence="3 6" id="KW-0812">Transmembrane</keyword>
<keyword evidence="5 6" id="KW-0472">Membrane</keyword>
<protein>
    <submittedName>
        <fullName evidence="7">Uncharacterized protein</fullName>
    </submittedName>
</protein>
<dbReference type="AlphaFoldDB" id="A0A016SY23"/>
<evidence type="ECO:0000313" key="8">
    <source>
        <dbReference type="Proteomes" id="UP000024635"/>
    </source>
</evidence>
<keyword evidence="4 6" id="KW-1133">Transmembrane helix</keyword>
<comment type="subcellular location">
    <subcellularLocation>
        <location evidence="1">Membrane</location>
    </subcellularLocation>
</comment>
<dbReference type="Pfam" id="PF01679">
    <property type="entry name" value="Pmp3"/>
    <property type="match status" value="1"/>
</dbReference>
<feature type="transmembrane region" description="Helical" evidence="6">
    <location>
        <begin position="38"/>
        <end position="64"/>
    </location>
</feature>
<comment type="similarity">
    <text evidence="2">Belongs to the UPF0057 (PMP3) family.</text>
</comment>
<dbReference type="Proteomes" id="UP000024635">
    <property type="component" value="Unassembled WGS sequence"/>
</dbReference>